<evidence type="ECO:0000259" key="1">
    <source>
        <dbReference type="Pfam" id="PF03572"/>
    </source>
</evidence>
<dbReference type="InterPro" id="IPR029045">
    <property type="entry name" value="ClpP/crotonase-like_dom_sf"/>
</dbReference>
<dbReference type="InterPro" id="IPR005151">
    <property type="entry name" value="Tail-specific_protease"/>
</dbReference>
<dbReference type="Proteomes" id="UP001057498">
    <property type="component" value="Chromosome"/>
</dbReference>
<sequence>MASARPSPLIDPAQRGRLLADVVRPPARQRPAAGAPAPSLGLDGGARLRVVDALLAVLGGAYCHLVQKRAAYAVDPVQALTLLRARTSVLSDAEFHLAVTGIVAGLRDAHTRYAGPQSLQGQVAMLPFLVEQYGPHSNPTFIASKVGPAELIGDARFVPGVELHMLNGVPFARAVDIYADRQTGGRPDARRARALESLTLRPLQFEPPPDEHWVDVGFRTARGAHAEVRIPWRVIAPGAAPSAISPGSHASRCIAASPAGEQARRAKKLLFSTHLWQSEGRARGAASAAAAAPDDGWLPTPFQDTLAARPVRVPGVGEIGLLRVWSFDVDDDDAFLAEVVRLLALLPQRGLVIDLRGNPGGLIWAAERMLQLFTDRPIEPVRFSLVSSPLTRAMASSPFNRLEFEAWEASLALSVSTGEPYSQALPITEPEWCNDLGRAYPGPVVCVADCNTYSSGDLFAAGFVDNEIGPLVCVGEATGAGGANVWTHFDLREALDSTAFALPELPHGIGFTLAIRRATRARASAGLPIEDLGVRGVPYVMTRDDLLGGNQDLIAFCARLLGS</sequence>
<keyword evidence="3" id="KW-1185">Reference proteome</keyword>
<protein>
    <recommendedName>
        <fullName evidence="1">Tail specific protease domain-containing protein</fullName>
    </recommendedName>
</protein>
<reference evidence="2" key="1">
    <citation type="submission" date="2022-04" db="EMBL/GenBank/DDBJ databases">
        <title>Whole genome sequence of Sphaerotilus sp. FB-5.</title>
        <authorList>
            <person name="Takeda M."/>
            <person name="Narihara S."/>
            <person name="Akimoto M."/>
            <person name="Akimoto R."/>
            <person name="Nishiyashiki S."/>
            <person name="Murakami T."/>
        </authorList>
    </citation>
    <scope>NUCLEOTIDE SEQUENCE</scope>
    <source>
        <strain evidence="2">FB-5</strain>
    </source>
</reference>
<dbReference type="Gene3D" id="3.90.226.10">
    <property type="entry name" value="2-enoyl-CoA Hydratase, Chain A, domain 1"/>
    <property type="match status" value="1"/>
</dbReference>
<name>A0ABN6PSW5_9BURK</name>
<dbReference type="EMBL" id="AP025730">
    <property type="protein sequence ID" value="BDI06330.1"/>
    <property type="molecule type" value="Genomic_DNA"/>
</dbReference>
<evidence type="ECO:0000313" key="2">
    <source>
        <dbReference type="EMBL" id="BDI06330.1"/>
    </source>
</evidence>
<organism evidence="2 3">
    <name type="scientific">Sphaerotilus microaerophilus</name>
    <dbReference type="NCBI Taxonomy" id="2914710"/>
    <lineage>
        <taxon>Bacteria</taxon>
        <taxon>Pseudomonadati</taxon>
        <taxon>Pseudomonadota</taxon>
        <taxon>Betaproteobacteria</taxon>
        <taxon>Burkholderiales</taxon>
        <taxon>Sphaerotilaceae</taxon>
        <taxon>Sphaerotilus</taxon>
    </lineage>
</organism>
<dbReference type="SUPFAM" id="SSF52096">
    <property type="entry name" value="ClpP/crotonase"/>
    <property type="match status" value="1"/>
</dbReference>
<feature type="domain" description="Tail specific protease" evidence="1">
    <location>
        <begin position="319"/>
        <end position="493"/>
    </location>
</feature>
<evidence type="ECO:0000313" key="3">
    <source>
        <dbReference type="Proteomes" id="UP001057498"/>
    </source>
</evidence>
<accession>A0ABN6PSW5</accession>
<dbReference type="RefSeq" id="WP_251969613.1">
    <property type="nucleotide sequence ID" value="NZ_AP025730.1"/>
</dbReference>
<proteinExistence type="predicted"/>
<gene>
    <name evidence="2" type="ORF">CATMQ487_33000</name>
</gene>
<dbReference type="PANTHER" id="PTHR32060:SF22">
    <property type="entry name" value="CARBOXYL-TERMINAL-PROCESSING PEPTIDASE 3, CHLOROPLASTIC"/>
    <property type="match status" value="1"/>
</dbReference>
<dbReference type="Pfam" id="PF03572">
    <property type="entry name" value="Peptidase_S41"/>
    <property type="match status" value="1"/>
</dbReference>
<dbReference type="PANTHER" id="PTHR32060">
    <property type="entry name" value="TAIL-SPECIFIC PROTEASE"/>
    <property type="match status" value="1"/>
</dbReference>